<name>A0A9P8LIA8_9PEZI</name>
<evidence type="ECO:0000259" key="7">
    <source>
        <dbReference type="PROSITE" id="PS50237"/>
    </source>
</evidence>
<evidence type="ECO:0000256" key="1">
    <source>
        <dbReference type="ARBA" id="ARBA00000885"/>
    </source>
</evidence>
<dbReference type="EC" id="2.3.2.26" evidence="2"/>
<organism evidence="8 9">
    <name type="scientific">Trichoglossum hirsutum</name>
    <dbReference type="NCBI Taxonomy" id="265104"/>
    <lineage>
        <taxon>Eukaryota</taxon>
        <taxon>Fungi</taxon>
        <taxon>Dikarya</taxon>
        <taxon>Ascomycota</taxon>
        <taxon>Pezizomycotina</taxon>
        <taxon>Geoglossomycetes</taxon>
        <taxon>Geoglossales</taxon>
        <taxon>Geoglossaceae</taxon>
        <taxon>Trichoglossum</taxon>
    </lineage>
</organism>
<reference evidence="8" key="1">
    <citation type="submission" date="2021-03" db="EMBL/GenBank/DDBJ databases">
        <title>Comparative genomics and phylogenomic investigation of the class Geoglossomycetes provide insights into ecological specialization and systematics.</title>
        <authorList>
            <person name="Melie T."/>
            <person name="Pirro S."/>
            <person name="Miller A.N."/>
            <person name="Quandt A."/>
        </authorList>
    </citation>
    <scope>NUCLEOTIDE SEQUENCE</scope>
    <source>
        <strain evidence="8">CAQ_001_2017</strain>
    </source>
</reference>
<dbReference type="PANTHER" id="PTHR45700">
    <property type="entry name" value="UBIQUITIN-PROTEIN LIGASE E3C"/>
    <property type="match status" value="1"/>
</dbReference>
<dbReference type="GO" id="GO:0061630">
    <property type="term" value="F:ubiquitin protein ligase activity"/>
    <property type="evidence" value="ECO:0007669"/>
    <property type="project" value="UniProtKB-EC"/>
</dbReference>
<dbReference type="SUPFAM" id="SSF56204">
    <property type="entry name" value="Hect, E3 ligase catalytic domain"/>
    <property type="match status" value="1"/>
</dbReference>
<dbReference type="InterPro" id="IPR035983">
    <property type="entry name" value="Hect_E3_ubiquitin_ligase"/>
</dbReference>
<dbReference type="Proteomes" id="UP000750711">
    <property type="component" value="Unassembled WGS sequence"/>
</dbReference>
<feature type="region of interest" description="Disordered" evidence="6">
    <location>
        <begin position="675"/>
        <end position="698"/>
    </location>
</feature>
<dbReference type="Gene3D" id="3.90.1750.10">
    <property type="entry name" value="Hect, E3 ligase catalytic domains"/>
    <property type="match status" value="1"/>
</dbReference>
<proteinExistence type="predicted"/>
<comment type="caution">
    <text evidence="8">The sequence shown here is derived from an EMBL/GenBank/DDBJ whole genome shotgun (WGS) entry which is preliminary data.</text>
</comment>
<evidence type="ECO:0000313" key="8">
    <source>
        <dbReference type="EMBL" id="KAH0565910.1"/>
    </source>
</evidence>
<feature type="compositionally biased region" description="Basic and acidic residues" evidence="6">
    <location>
        <begin position="273"/>
        <end position="285"/>
    </location>
</feature>
<comment type="catalytic activity">
    <reaction evidence="1">
        <text>S-ubiquitinyl-[E2 ubiquitin-conjugating enzyme]-L-cysteine + [acceptor protein]-L-lysine = [E2 ubiquitin-conjugating enzyme]-L-cysteine + N(6)-ubiquitinyl-[acceptor protein]-L-lysine.</text>
        <dbReference type="EC" id="2.3.2.26"/>
    </reaction>
</comment>
<dbReference type="SMART" id="SM00119">
    <property type="entry name" value="HECTc"/>
    <property type="match status" value="1"/>
</dbReference>
<dbReference type="EMBL" id="JAGHQM010000050">
    <property type="protein sequence ID" value="KAH0565910.1"/>
    <property type="molecule type" value="Genomic_DNA"/>
</dbReference>
<keyword evidence="9" id="KW-1185">Reference proteome</keyword>
<feature type="region of interest" description="Disordered" evidence="6">
    <location>
        <begin position="431"/>
        <end position="457"/>
    </location>
</feature>
<evidence type="ECO:0000256" key="3">
    <source>
        <dbReference type="ARBA" id="ARBA00022679"/>
    </source>
</evidence>
<feature type="compositionally biased region" description="Polar residues" evidence="6">
    <location>
        <begin position="9"/>
        <end position="45"/>
    </location>
</feature>
<evidence type="ECO:0000256" key="6">
    <source>
        <dbReference type="SAM" id="MobiDB-lite"/>
    </source>
</evidence>
<keyword evidence="3" id="KW-0808">Transferase</keyword>
<dbReference type="PROSITE" id="PS50237">
    <property type="entry name" value="HECT"/>
    <property type="match status" value="1"/>
</dbReference>
<dbReference type="CDD" id="cd00078">
    <property type="entry name" value="HECTc"/>
    <property type="match status" value="1"/>
</dbReference>
<dbReference type="InterPro" id="IPR000569">
    <property type="entry name" value="HECT_dom"/>
</dbReference>
<protein>
    <recommendedName>
        <fullName evidence="2">HECT-type E3 ubiquitin transferase</fullName>
        <ecNumber evidence="2">2.3.2.26</ecNumber>
    </recommendedName>
</protein>
<feature type="compositionally biased region" description="Polar residues" evidence="6">
    <location>
        <begin position="318"/>
        <end position="338"/>
    </location>
</feature>
<accession>A0A9P8LIA8</accession>
<feature type="active site" description="Glycyl thioester intermediate" evidence="5">
    <location>
        <position position="1196"/>
    </location>
</feature>
<evidence type="ECO:0000313" key="9">
    <source>
        <dbReference type="Proteomes" id="UP000750711"/>
    </source>
</evidence>
<dbReference type="Gene3D" id="3.30.2410.10">
    <property type="entry name" value="Hect, E3 ligase catalytic domain"/>
    <property type="match status" value="1"/>
</dbReference>
<dbReference type="GO" id="GO:0000209">
    <property type="term" value="P:protein polyubiquitination"/>
    <property type="evidence" value="ECO:0007669"/>
    <property type="project" value="InterPro"/>
</dbReference>
<gene>
    <name evidence="8" type="ORF">GP486_000690</name>
</gene>
<dbReference type="AlphaFoldDB" id="A0A9P8LIA8"/>
<evidence type="ECO:0000256" key="4">
    <source>
        <dbReference type="ARBA" id="ARBA00022786"/>
    </source>
</evidence>
<feature type="region of interest" description="Disordered" evidence="6">
    <location>
        <begin position="1"/>
        <end position="127"/>
    </location>
</feature>
<evidence type="ECO:0000256" key="5">
    <source>
        <dbReference type="PROSITE-ProRule" id="PRU00104"/>
    </source>
</evidence>
<evidence type="ECO:0000256" key="2">
    <source>
        <dbReference type="ARBA" id="ARBA00012485"/>
    </source>
</evidence>
<dbReference type="InterPro" id="IPR044611">
    <property type="entry name" value="E3A/B/C-like"/>
</dbReference>
<keyword evidence="4 5" id="KW-0833">Ubl conjugation pathway</keyword>
<feature type="domain" description="HECT" evidence="7">
    <location>
        <begin position="881"/>
        <end position="1228"/>
    </location>
</feature>
<feature type="compositionally biased region" description="Low complexity" evidence="6">
    <location>
        <begin position="261"/>
        <end position="272"/>
    </location>
</feature>
<dbReference type="Gene3D" id="3.30.2160.10">
    <property type="entry name" value="Hect, E3 ligase catalytic domain"/>
    <property type="match status" value="1"/>
</dbReference>
<feature type="compositionally biased region" description="Polar residues" evidence="6">
    <location>
        <begin position="101"/>
        <end position="122"/>
    </location>
</feature>
<feature type="compositionally biased region" description="Basic residues" evidence="6">
    <location>
        <begin position="436"/>
        <end position="448"/>
    </location>
</feature>
<dbReference type="Pfam" id="PF00632">
    <property type="entry name" value="HECT"/>
    <property type="match status" value="1"/>
</dbReference>
<dbReference type="PANTHER" id="PTHR45700:SF8">
    <property type="entry name" value="HECT-TYPE E3 UBIQUITIN TRANSFERASE"/>
    <property type="match status" value="1"/>
</dbReference>
<feature type="region of interest" description="Disordered" evidence="6">
    <location>
        <begin position="580"/>
        <end position="621"/>
    </location>
</feature>
<feature type="region of interest" description="Disordered" evidence="6">
    <location>
        <begin position="209"/>
        <end position="345"/>
    </location>
</feature>
<sequence>MASWPARFISNSLGSNSSLPAQAPTTPTPSVRRQANSGQESSTVQPLHDVPILQPSPRKGTKHGRSVSHPFPSFFNPGKKIGSRGHAHDAFGPDSTDDESIVTSSGALSSASTKFGQGNARQGGSDKDLIAGKCMTCDSLVRWPKELNVFRCTICLTINDLKPYTATGSADTRPPVTVLPISLQKTQAIIDRCLTSYLEAKYAVYGSHKIQPMGPQHGLPKAREGIDADNGPPRVRGRDTTPAYLISPPQVDGGRPLDTTSSARYPAAYSRSSPDRDPSPLDQVHRAGFKGSVPSAPTRPPPPVPRGTEAGLPPTHYARSQTTETTMSGGHNFSNQGRTGDDGDEGYSYGDESIFRPLERYILTCFASWECVNSSFIVDRPVLPVRAASEGTREGWKSIKGASKHHAAPMSGLDAKTLLLGDFAENGSWWTGSQSHARRTGGSSHRRDRSADCADGNRGRGIVSAKASCVDWAEISKWYELLLSVGKDWRSKWQEIEGIHSSADKGRVQGDVSTGGERIDVVRDTQHIGNEISDARWRVHRVLLKATEDLLKRPGRPLNNPQDIHFILVILANPLLYPSSLPRTQPSPSPRERESSVSQRKLAVPKGNPQHSRKSPMTLGPGLHTGIIKRILGLLSNLPNECHHGLVSWFSQLSTNHFRRIVELVGSFVTHRLNRQHATKRSDNADPTSGLVPNLTGPGVGSHAHLHAALGISGSSKSSESKQNLMYYGDDWQIRAAARVMALLFSANNSSNRRKTNWNMTRALDAEITNSASTTRHQIIPTSDFYNTPLDYSDLIADFEAWESRRGKFSFCQYPFFLSIWAKIHIMEYDARRQMEVKAREAFFDSIMNRRAISQYLVLKVRRDCLVEDSLRGVSEVVGSGQEDIKKGLRIEFLGEEGVDAGGLRKEWFLLLVRDIFDPDHGMFVFDEDSHHCYFNPNSFETSDQFFLVGVLLGLAIYNSTILDVALPPFAFKKLLASAPSLSGLTTFSSRPTPGYTLGDLGELRPSLANGLRQLLEFDGNVEEVFCRDFVAEVDRYGQVVQIPLCPGGETRSVTNANRREFVDLYIHYLLETSVARQYEPFKRGFYTVCGGNALSLFRPEEIELLVRGSDEPLDISSLRAVALYENWGIVSPGDTEPLIGWFWQFFETADPRDQRKILGFITGSDRIPAMGATSLVIKIVCLGEDCERYPVARTCFNALCMWRYGTREKLEKKLWTAVTESEGFGLK</sequence>